<reference evidence="1 2" key="1">
    <citation type="journal article" date="2020" name="Microorganisms">
        <title>Reliable Identification of Environmental Pseudomonas Isolates Using the rpoD Gene.</title>
        <authorList>
            <consortium name="The Broad Institute Genome Sequencing Platform"/>
            <person name="Girard L."/>
            <person name="Lood C."/>
            <person name="Rokni-Zadeh H."/>
            <person name="van Noort V."/>
            <person name="Lavigne R."/>
            <person name="De Mot R."/>
        </authorList>
    </citation>
    <scope>NUCLEOTIDE SEQUENCE [LARGE SCALE GENOMIC DNA]</scope>
    <source>
        <strain evidence="1 2">RW9S1A</strain>
    </source>
</reference>
<keyword evidence="2" id="KW-1185">Reference proteome</keyword>
<name>A0A9E6PYB1_9PSED</name>
<gene>
    <name evidence="1" type="ORF">HU772_003295</name>
</gene>
<dbReference type="Proteomes" id="UP000633418">
    <property type="component" value="Chromosome"/>
</dbReference>
<dbReference type="EMBL" id="CP077095">
    <property type="protein sequence ID" value="QXI39132.1"/>
    <property type="molecule type" value="Genomic_DNA"/>
</dbReference>
<reference evidence="1 2" key="2">
    <citation type="journal article" date="2021" name="Microorganisms">
        <title>The Ever-Expanding Pseudomonas Genus: Description of 43 New Species and Partition of the Pseudomonas putida Group.</title>
        <authorList>
            <person name="Girard L."/>
            <person name="Lood C."/>
            <person name="Hofte M."/>
            <person name="Vandamme P."/>
            <person name="Rokni-Zadeh H."/>
            <person name="van Noort V."/>
            <person name="Lavigne R."/>
            <person name="De Mot R."/>
        </authorList>
    </citation>
    <scope>NUCLEOTIDE SEQUENCE [LARGE SCALE GENOMIC DNA]</scope>
    <source>
        <strain evidence="1 2">RW9S1A</strain>
    </source>
</reference>
<accession>A0A9E6PYB1</accession>
<organism evidence="1 2">
    <name type="scientific">Pseudomonas xantholysinigenes</name>
    <dbReference type="NCBI Taxonomy" id="2745490"/>
    <lineage>
        <taxon>Bacteria</taxon>
        <taxon>Pseudomonadati</taxon>
        <taxon>Pseudomonadota</taxon>
        <taxon>Gammaproteobacteria</taxon>
        <taxon>Pseudomonadales</taxon>
        <taxon>Pseudomonadaceae</taxon>
        <taxon>Pseudomonas</taxon>
    </lineage>
</organism>
<proteinExistence type="predicted"/>
<dbReference type="AlphaFoldDB" id="A0A9E6PYB1"/>
<sequence>MKTDNHARTKDADRLSELLQEPHRNHRHDIWLWLHLYHCKEARLDLRTCNGLTMRDEIARALRGRRFFQSLIPQEKDRLLLSDKKLEWIEEDERQHRWLFREIEKMTDLRLPRGLVHLTGRDRLIGMIDLWDIDIVEKASEVEQLHRDWLRHKAKDSEFEWFTDKKESEKRCVCAWEWLKKNHLSPRSRQTPISNYQELLMFFDQGDVGRHERTAILREIKRRWSRKQFDERTADKKQVNVILSKTVISQLDALAKAQGLKRAQIIENLVRMETDAGVYLTGS</sequence>
<dbReference type="RefSeq" id="WP_186656990.1">
    <property type="nucleotide sequence ID" value="NZ_CP077095.1"/>
</dbReference>
<evidence type="ECO:0000313" key="1">
    <source>
        <dbReference type="EMBL" id="QXI39132.1"/>
    </source>
</evidence>
<evidence type="ECO:0000313" key="2">
    <source>
        <dbReference type="Proteomes" id="UP000633418"/>
    </source>
</evidence>
<protein>
    <submittedName>
        <fullName evidence="1">Uncharacterized protein</fullName>
    </submittedName>
</protein>
<dbReference type="KEGG" id="pxn:HU772_003295"/>